<gene>
    <name evidence="2" type="ORF">BFW01_g10344</name>
</gene>
<reference evidence="2" key="1">
    <citation type="submission" date="2016-08" db="EMBL/GenBank/DDBJ databases">
        <authorList>
            <person name="Yan J."/>
        </authorList>
    </citation>
    <scope>NUCLEOTIDE SEQUENCE</scope>
    <source>
        <strain evidence="2">CSS-01s</strain>
    </source>
</reference>
<evidence type="ECO:0000256" key="1">
    <source>
        <dbReference type="SAM" id="MobiDB-lite"/>
    </source>
</evidence>
<evidence type="ECO:0000313" key="3">
    <source>
        <dbReference type="Proteomes" id="UP000627934"/>
    </source>
</evidence>
<dbReference type="EMBL" id="MDYX01000024">
    <property type="protein sequence ID" value="KAF9629141.1"/>
    <property type="molecule type" value="Genomic_DNA"/>
</dbReference>
<organism evidence="2 3">
    <name type="scientific">Lasiodiplodia theobromae</name>
    <dbReference type="NCBI Taxonomy" id="45133"/>
    <lineage>
        <taxon>Eukaryota</taxon>
        <taxon>Fungi</taxon>
        <taxon>Dikarya</taxon>
        <taxon>Ascomycota</taxon>
        <taxon>Pezizomycotina</taxon>
        <taxon>Dothideomycetes</taxon>
        <taxon>Dothideomycetes incertae sedis</taxon>
        <taxon>Botryosphaeriales</taxon>
        <taxon>Botryosphaeriaceae</taxon>
        <taxon>Lasiodiplodia</taxon>
    </lineage>
</organism>
<reference evidence="2" key="2">
    <citation type="journal article" date="2018" name="DNA Res.">
        <title>Comparative genome and transcriptome analyses reveal adaptations to opportunistic infections in woody plant degrading pathogens of Botryosphaeriaceae.</title>
        <authorList>
            <person name="Yan J.Y."/>
            <person name="Zhao W.S."/>
            <person name="Chen Z."/>
            <person name="Xing Q.K."/>
            <person name="Zhang W."/>
            <person name="Chethana K.W.T."/>
            <person name="Xue M.F."/>
            <person name="Xu J.P."/>
            <person name="Phillips A.J.L."/>
            <person name="Wang Y."/>
            <person name="Liu J.H."/>
            <person name="Liu M."/>
            <person name="Zhou Y."/>
            <person name="Jayawardena R.S."/>
            <person name="Manawasinghe I.S."/>
            <person name="Huang J.B."/>
            <person name="Qiao G.H."/>
            <person name="Fu C.Y."/>
            <person name="Guo F.F."/>
            <person name="Dissanayake A.J."/>
            <person name="Peng Y.L."/>
            <person name="Hyde K.D."/>
            <person name="Li X.H."/>
        </authorList>
    </citation>
    <scope>NUCLEOTIDE SEQUENCE</scope>
    <source>
        <strain evidence="2">CSS-01s</strain>
    </source>
</reference>
<feature type="region of interest" description="Disordered" evidence="1">
    <location>
        <begin position="1"/>
        <end position="32"/>
    </location>
</feature>
<comment type="caution">
    <text evidence="2">The sequence shown here is derived from an EMBL/GenBank/DDBJ whole genome shotgun (WGS) entry which is preliminary data.</text>
</comment>
<evidence type="ECO:0000313" key="2">
    <source>
        <dbReference type="EMBL" id="KAF9629141.1"/>
    </source>
</evidence>
<dbReference type="AlphaFoldDB" id="A0A8H7IPA6"/>
<name>A0A8H7IPA6_9PEZI</name>
<protein>
    <submittedName>
        <fullName evidence="2">Uncharacterized protein</fullName>
    </submittedName>
</protein>
<feature type="compositionally biased region" description="Polar residues" evidence="1">
    <location>
        <begin position="21"/>
        <end position="32"/>
    </location>
</feature>
<dbReference type="Proteomes" id="UP000627934">
    <property type="component" value="Unassembled WGS sequence"/>
</dbReference>
<sequence>MVHTAAPVAGDVTMEPHTSEKPGTTHNTANSANSIIAQQQIRNAPGLENAWSFWEECYSRTRTVVTYGSKGRRLLADL</sequence>
<proteinExistence type="predicted"/>
<accession>A0A8H7IPA6</accession>